<proteinExistence type="predicted"/>
<dbReference type="OrthoDB" id="4494488at2759"/>
<dbReference type="SUPFAM" id="SSF58100">
    <property type="entry name" value="Bacterial hemolysins"/>
    <property type="match status" value="1"/>
</dbReference>
<dbReference type="EMBL" id="ML735351">
    <property type="protein sequence ID" value="KAE8384919.1"/>
    <property type="molecule type" value="Genomic_DNA"/>
</dbReference>
<dbReference type="CDD" id="cd22656">
    <property type="entry name" value="ClyA_Cry6Aa-like"/>
    <property type="match status" value="1"/>
</dbReference>
<feature type="coiled-coil region" evidence="1">
    <location>
        <begin position="219"/>
        <end position="313"/>
    </location>
</feature>
<protein>
    <submittedName>
        <fullName evidence="2">Uncharacterized protein</fullName>
    </submittedName>
</protein>
<keyword evidence="1" id="KW-0175">Coiled coil</keyword>
<dbReference type="PANTHER" id="PTHR38443:SF2">
    <property type="entry name" value="NON-HEMOLYTIC ENTEROTOXIN LYTIC COMPONENT L1"/>
    <property type="match status" value="1"/>
</dbReference>
<dbReference type="Proteomes" id="UP000326877">
    <property type="component" value="Unassembled WGS sequence"/>
</dbReference>
<name>A0A5N7BT46_PETAA</name>
<dbReference type="PANTHER" id="PTHR38443">
    <property type="match status" value="1"/>
</dbReference>
<evidence type="ECO:0000313" key="2">
    <source>
        <dbReference type="EMBL" id="KAE8384919.1"/>
    </source>
</evidence>
<sequence length="437" mass="50320">MAFDPTQPWDDPTVFFPNGMYIDNRPSNKRGKLDDDDDEKTFFLNASSLTALSRYIGSAKKLLTNRGEYLNDLSLKDDPELIGEDLRREIDDLMVTHTKIKGDCGKFKEETWMEILESAKRIREYADTQGGTTETSYYATIIEFVGLYWEEMQKEEPDPRELQELKDSIIYAVNKCRAEIEVLQGKVTEVITELDSFKGTIEGHDELLRGNQNRIGLQLQKAGYDVEDIQEKIDNVNDEIADVQDDIDRKNKQISDARKYSWIGGLTGALIGEAVVAKFKSQLKALKESLTKLKALLKEYEQEQKLAVNLQQSVTVMKCQITELKDQIGPAKDDLGKLQGAWQLIDSQLEGIYKLVKFDTDNIPPVRMTKRQLQSIVDAWIKLEGEASDYIKTFYLSEDPEVLTLDEYIERLDNRLREIEMEERMQERMHKKLTIMA</sequence>
<evidence type="ECO:0000256" key="1">
    <source>
        <dbReference type="SAM" id="Coils"/>
    </source>
</evidence>
<dbReference type="InterPro" id="IPR052785">
    <property type="entry name" value="Enterotoxin_cmpnt"/>
</dbReference>
<feature type="coiled-coil region" evidence="1">
    <location>
        <begin position="402"/>
        <end position="429"/>
    </location>
</feature>
<accession>A0A5N7BT46</accession>
<dbReference type="AlphaFoldDB" id="A0A5N7BT46"/>
<gene>
    <name evidence="2" type="ORF">BDV23DRAFT_165923</name>
</gene>
<reference evidence="2" key="1">
    <citation type="submission" date="2019-04" db="EMBL/GenBank/DDBJ databases">
        <title>Friends and foes A comparative genomics studyof 23 Aspergillus species from section Flavi.</title>
        <authorList>
            <consortium name="DOE Joint Genome Institute"/>
            <person name="Kjaerbolling I."/>
            <person name="Vesth T."/>
            <person name="Frisvad J.C."/>
            <person name="Nybo J.L."/>
            <person name="Theobald S."/>
            <person name="Kildgaard S."/>
            <person name="Isbrandt T."/>
            <person name="Kuo A."/>
            <person name="Sato A."/>
            <person name="Lyhne E.K."/>
            <person name="Kogle M.E."/>
            <person name="Wiebenga A."/>
            <person name="Kun R.S."/>
            <person name="Lubbers R.J."/>
            <person name="Makela M.R."/>
            <person name="Barry K."/>
            <person name="Chovatia M."/>
            <person name="Clum A."/>
            <person name="Daum C."/>
            <person name="Haridas S."/>
            <person name="He G."/>
            <person name="LaButti K."/>
            <person name="Lipzen A."/>
            <person name="Mondo S."/>
            <person name="Riley R."/>
            <person name="Salamov A."/>
            <person name="Simmons B.A."/>
            <person name="Magnuson J.K."/>
            <person name="Henrissat B."/>
            <person name="Mortensen U.H."/>
            <person name="Larsen T.O."/>
            <person name="Devries R.P."/>
            <person name="Grigoriev I.V."/>
            <person name="Machida M."/>
            <person name="Baker S.E."/>
            <person name="Andersen M.R."/>
        </authorList>
    </citation>
    <scope>NUCLEOTIDE SEQUENCE [LARGE SCALE GENOMIC DNA]</scope>
    <source>
        <strain evidence="2">IBT 14317</strain>
    </source>
</reference>
<organism evidence="2">
    <name type="scientific">Petromyces alliaceus</name>
    <name type="common">Aspergillus alliaceus</name>
    <dbReference type="NCBI Taxonomy" id="209559"/>
    <lineage>
        <taxon>Eukaryota</taxon>
        <taxon>Fungi</taxon>
        <taxon>Dikarya</taxon>
        <taxon>Ascomycota</taxon>
        <taxon>Pezizomycotina</taxon>
        <taxon>Eurotiomycetes</taxon>
        <taxon>Eurotiomycetidae</taxon>
        <taxon>Eurotiales</taxon>
        <taxon>Aspergillaceae</taxon>
        <taxon>Aspergillus</taxon>
        <taxon>Aspergillus subgen. Circumdati</taxon>
    </lineage>
</organism>
<dbReference type="Gene3D" id="1.20.1170.10">
    <property type="match status" value="1"/>
</dbReference>